<evidence type="ECO:0000256" key="2">
    <source>
        <dbReference type="ARBA" id="ARBA00022692"/>
    </source>
</evidence>
<dbReference type="AlphaFoldDB" id="A0AA39XIE5"/>
<gene>
    <name evidence="7" type="ORF">B0T17DRAFT_611574</name>
</gene>
<name>A0AA39XIE5_9PEZI</name>
<comment type="subcellular location">
    <subcellularLocation>
        <location evidence="1">Membrane</location>
        <topology evidence="1">Multi-pass membrane protein</topology>
    </subcellularLocation>
</comment>
<dbReference type="Proteomes" id="UP001174934">
    <property type="component" value="Unassembled WGS sequence"/>
</dbReference>
<comment type="similarity">
    <text evidence="5">Belongs to the anthrone oxygenase family.</text>
</comment>
<feature type="transmembrane region" description="Helical" evidence="6">
    <location>
        <begin position="139"/>
        <end position="160"/>
    </location>
</feature>
<evidence type="ECO:0000256" key="1">
    <source>
        <dbReference type="ARBA" id="ARBA00004141"/>
    </source>
</evidence>
<evidence type="ECO:0000256" key="4">
    <source>
        <dbReference type="ARBA" id="ARBA00023136"/>
    </source>
</evidence>
<proteinExistence type="inferred from homology"/>
<keyword evidence="3 6" id="KW-1133">Transmembrane helix</keyword>
<dbReference type="PANTHER" id="PTHR35042">
    <property type="entry name" value="ANTHRONE OXYGENASE ENCC"/>
    <property type="match status" value="1"/>
</dbReference>
<dbReference type="Pfam" id="PF08592">
    <property type="entry name" value="Anthrone_oxy"/>
    <property type="match status" value="1"/>
</dbReference>
<protein>
    <recommendedName>
        <fullName evidence="9">DUF1772-domain-containing protein</fullName>
    </recommendedName>
</protein>
<feature type="transmembrane region" description="Helical" evidence="6">
    <location>
        <begin position="12"/>
        <end position="35"/>
    </location>
</feature>
<organism evidence="7 8">
    <name type="scientific">Bombardia bombarda</name>
    <dbReference type="NCBI Taxonomy" id="252184"/>
    <lineage>
        <taxon>Eukaryota</taxon>
        <taxon>Fungi</taxon>
        <taxon>Dikarya</taxon>
        <taxon>Ascomycota</taxon>
        <taxon>Pezizomycotina</taxon>
        <taxon>Sordariomycetes</taxon>
        <taxon>Sordariomycetidae</taxon>
        <taxon>Sordariales</taxon>
        <taxon>Lasiosphaeriaceae</taxon>
        <taxon>Bombardia</taxon>
    </lineage>
</organism>
<keyword evidence="8" id="KW-1185">Reference proteome</keyword>
<feature type="transmembrane region" description="Helical" evidence="6">
    <location>
        <begin position="47"/>
        <end position="70"/>
    </location>
</feature>
<evidence type="ECO:0000256" key="3">
    <source>
        <dbReference type="ARBA" id="ARBA00022989"/>
    </source>
</evidence>
<dbReference type="EMBL" id="JAULSR010000001">
    <property type="protein sequence ID" value="KAK0634589.1"/>
    <property type="molecule type" value="Genomic_DNA"/>
</dbReference>
<dbReference type="InterPro" id="IPR013901">
    <property type="entry name" value="Anthrone_oxy"/>
</dbReference>
<accession>A0AA39XIE5</accession>
<evidence type="ECO:0008006" key="9">
    <source>
        <dbReference type="Google" id="ProtNLM"/>
    </source>
</evidence>
<dbReference type="GO" id="GO:0016020">
    <property type="term" value="C:membrane"/>
    <property type="evidence" value="ECO:0007669"/>
    <property type="project" value="UniProtKB-SubCell"/>
</dbReference>
<sequence length="163" mass="16808">MTTLAVTKGLAIATSLVAGGANSVVSLIAVPALLSAPHTIAAKQFKLMHGIGSLIQPSSTLLAALLHGFAAYRLHQSGSGAWSRWAAAAALSSAILPLTIALMEPTSRQLLAIAGTSEKREGGTEISVKTEGLLRRWNVLNAVRGLLAVSAGAIGLWTVLDEY</sequence>
<keyword evidence="2 6" id="KW-0812">Transmembrane</keyword>
<dbReference type="PANTHER" id="PTHR35042:SF1">
    <property type="entry name" value="DUF1772-DOMAIN-CONTAINING PROTEIN"/>
    <property type="match status" value="1"/>
</dbReference>
<feature type="transmembrane region" description="Helical" evidence="6">
    <location>
        <begin position="82"/>
        <end position="103"/>
    </location>
</feature>
<comment type="caution">
    <text evidence="7">The sequence shown here is derived from an EMBL/GenBank/DDBJ whole genome shotgun (WGS) entry which is preliminary data.</text>
</comment>
<keyword evidence="4 6" id="KW-0472">Membrane</keyword>
<evidence type="ECO:0000313" key="8">
    <source>
        <dbReference type="Proteomes" id="UP001174934"/>
    </source>
</evidence>
<evidence type="ECO:0000313" key="7">
    <source>
        <dbReference type="EMBL" id="KAK0634589.1"/>
    </source>
</evidence>
<reference evidence="7" key="1">
    <citation type="submission" date="2023-06" db="EMBL/GenBank/DDBJ databases">
        <title>Genome-scale phylogeny and comparative genomics of the fungal order Sordariales.</title>
        <authorList>
            <consortium name="Lawrence Berkeley National Laboratory"/>
            <person name="Hensen N."/>
            <person name="Bonometti L."/>
            <person name="Westerberg I."/>
            <person name="Brannstrom I.O."/>
            <person name="Guillou S."/>
            <person name="Cros-Aarteil S."/>
            <person name="Calhoun S."/>
            <person name="Haridas S."/>
            <person name="Kuo A."/>
            <person name="Mondo S."/>
            <person name="Pangilinan J."/>
            <person name="Riley R."/>
            <person name="LaButti K."/>
            <person name="Andreopoulos B."/>
            <person name="Lipzen A."/>
            <person name="Chen C."/>
            <person name="Yanf M."/>
            <person name="Daum C."/>
            <person name="Ng V."/>
            <person name="Clum A."/>
            <person name="Steindorff A."/>
            <person name="Ohm R."/>
            <person name="Martin F."/>
            <person name="Silar P."/>
            <person name="Natvig D."/>
            <person name="Lalanne C."/>
            <person name="Gautier V."/>
            <person name="Ament-velasquez S.L."/>
            <person name="Kruys A."/>
            <person name="Hutchinson M.I."/>
            <person name="Powell A.J."/>
            <person name="Barry K."/>
            <person name="Miller A.N."/>
            <person name="Grigoriev I.V."/>
            <person name="Debuchy R."/>
            <person name="Gladieux P."/>
            <person name="Thoren M.H."/>
            <person name="Johannesson H."/>
        </authorList>
    </citation>
    <scope>NUCLEOTIDE SEQUENCE</scope>
    <source>
        <strain evidence="7">SMH3391-2</strain>
    </source>
</reference>
<evidence type="ECO:0000256" key="6">
    <source>
        <dbReference type="SAM" id="Phobius"/>
    </source>
</evidence>
<evidence type="ECO:0000256" key="5">
    <source>
        <dbReference type="ARBA" id="ARBA00034313"/>
    </source>
</evidence>